<proteinExistence type="predicted"/>
<organism evidence="2 3">
    <name type="scientific">Phyllobacterium myrsinacearum</name>
    <dbReference type="NCBI Taxonomy" id="28101"/>
    <lineage>
        <taxon>Bacteria</taxon>
        <taxon>Pseudomonadati</taxon>
        <taxon>Pseudomonadota</taxon>
        <taxon>Alphaproteobacteria</taxon>
        <taxon>Hyphomicrobiales</taxon>
        <taxon>Phyllobacteriaceae</taxon>
        <taxon>Phyllobacterium</taxon>
    </lineage>
</organism>
<dbReference type="Proteomes" id="UP000549052">
    <property type="component" value="Unassembled WGS sequence"/>
</dbReference>
<feature type="region of interest" description="Disordered" evidence="1">
    <location>
        <begin position="9"/>
        <end position="38"/>
    </location>
</feature>
<sequence length="38" mass="4368">MPSLVKIILDETPGAPSDEDEMHKIDDDLESEYTRTLY</sequence>
<evidence type="ECO:0000256" key="1">
    <source>
        <dbReference type="SAM" id="MobiDB-lite"/>
    </source>
</evidence>
<keyword evidence="3" id="KW-1185">Reference proteome</keyword>
<accession>A0A839EP07</accession>
<evidence type="ECO:0000313" key="3">
    <source>
        <dbReference type="Proteomes" id="UP000549052"/>
    </source>
</evidence>
<protein>
    <submittedName>
        <fullName evidence="2">Uncharacterized protein</fullName>
    </submittedName>
</protein>
<evidence type="ECO:0000313" key="2">
    <source>
        <dbReference type="EMBL" id="MBA8879234.1"/>
    </source>
</evidence>
<dbReference type="AlphaFoldDB" id="A0A839EP07"/>
<reference evidence="2 3" key="1">
    <citation type="submission" date="2020-07" db="EMBL/GenBank/DDBJ databases">
        <title>Genomic Encyclopedia of Type Strains, Phase IV (KMG-V): Genome sequencing to study the core and pangenomes of soil and plant-associated prokaryotes.</title>
        <authorList>
            <person name="Whitman W."/>
        </authorList>
    </citation>
    <scope>NUCLEOTIDE SEQUENCE [LARGE SCALE GENOMIC DNA]</scope>
    <source>
        <strain evidence="2 3">AN3</strain>
    </source>
</reference>
<gene>
    <name evidence="2" type="ORF">FHW16_002952</name>
</gene>
<comment type="caution">
    <text evidence="2">The sequence shown here is derived from an EMBL/GenBank/DDBJ whole genome shotgun (WGS) entry which is preliminary data.</text>
</comment>
<dbReference type="EMBL" id="JACGXN010000003">
    <property type="protein sequence ID" value="MBA8879234.1"/>
    <property type="molecule type" value="Genomic_DNA"/>
</dbReference>
<name>A0A839EP07_9HYPH</name>